<proteinExistence type="predicted"/>
<sequence>MKQKTPKYILFRYFAIAIILGIAIASFVELDWQRSGLILVIIMCELLTLATLLVIFRIKYLPAIIILLLFMALGGARYYSNQDKIINASKQIINGDSVLEGVVVNNPEINSNRQTIILKIETQSGESADENIKIDKKVLAISYIEPYPEFRYGDRLSVEGCVNDPKITPTFNQENYLKPKGVTKVIECFPKAEKLGGESGIKFQLFGGLYSISKNIDKSLRKSYSEPYASLASGLILGGSKKLPENIKESLSRTSLTHIVALSGYNVTIIITALTFLLSTKAGPKRSFYLGSILVVIFILMTGAASSVIRAGIFSLLIIFGRTIGRKGNQGNILLLAALVMLIINPYALRYDLGFQLSFMAFLGLVYLSPVLRTLAGRILRREIPEGFGILWDTLAAQTMVLPIILYNFGTISYIAPLANVAVLWAVPLAMGVSALTAFVGLVFSPAGRVFAYITQIVLEYIIFMVERFSNFKYAASEISIKNIFFPVTIYIIIVAVVAYIKYKKTGIKKMALRLSNYIVERYEKMDI</sequence>
<reference evidence="9 10" key="1">
    <citation type="journal article" date="2016" name="Nat. Commun.">
        <title>Thousands of microbial genomes shed light on interconnected biogeochemical processes in an aquifer system.</title>
        <authorList>
            <person name="Anantharaman K."/>
            <person name="Brown C.T."/>
            <person name="Hug L.A."/>
            <person name="Sharon I."/>
            <person name="Castelle C.J."/>
            <person name="Probst A.J."/>
            <person name="Thomas B.C."/>
            <person name="Singh A."/>
            <person name="Wilkins M.J."/>
            <person name="Karaoz U."/>
            <person name="Brodie E.L."/>
            <person name="Williams K.H."/>
            <person name="Hubbard S.S."/>
            <person name="Banfield J.F."/>
        </authorList>
    </citation>
    <scope>NUCLEOTIDE SEQUENCE [LARGE SCALE GENOMIC DNA]</scope>
</reference>
<evidence type="ECO:0000256" key="1">
    <source>
        <dbReference type="ARBA" id="ARBA00004651"/>
    </source>
</evidence>
<feature type="transmembrane region" description="Helical" evidence="6">
    <location>
        <begin position="484"/>
        <end position="501"/>
    </location>
</feature>
<dbReference type="PANTHER" id="PTHR30619:SF7">
    <property type="entry name" value="BETA-LACTAMASE DOMAIN PROTEIN"/>
    <property type="match status" value="1"/>
</dbReference>
<organism evidence="9 10">
    <name type="scientific">Candidatus Berkelbacteria bacterium RIFOXYA2_FULL_43_10</name>
    <dbReference type="NCBI Taxonomy" id="1797472"/>
    <lineage>
        <taxon>Bacteria</taxon>
        <taxon>Candidatus Berkelbacteria</taxon>
    </lineage>
</organism>
<dbReference type="NCBIfam" id="TIGR00360">
    <property type="entry name" value="ComEC_N-term"/>
    <property type="match status" value="1"/>
</dbReference>
<feature type="transmembrane region" description="Helical" evidence="6">
    <location>
        <begin position="332"/>
        <end position="349"/>
    </location>
</feature>
<gene>
    <name evidence="9" type="ORF">A2215_02815</name>
</gene>
<evidence type="ECO:0000256" key="6">
    <source>
        <dbReference type="SAM" id="Phobius"/>
    </source>
</evidence>
<dbReference type="PANTHER" id="PTHR30619">
    <property type="entry name" value="DNA INTERNALIZATION/COMPETENCE PROTEIN COMEC/REC2"/>
    <property type="match status" value="1"/>
</dbReference>
<evidence type="ECO:0000313" key="9">
    <source>
        <dbReference type="EMBL" id="OGD63820.1"/>
    </source>
</evidence>
<dbReference type="InterPro" id="IPR004477">
    <property type="entry name" value="ComEC_N"/>
</dbReference>
<feature type="domain" description="DUF4131" evidence="8">
    <location>
        <begin position="41"/>
        <end position="182"/>
    </location>
</feature>
<feature type="transmembrane region" description="Helical" evidence="6">
    <location>
        <begin position="422"/>
        <end position="443"/>
    </location>
</feature>
<keyword evidence="4 6" id="KW-1133">Transmembrane helix</keyword>
<comment type="caution">
    <text evidence="9">The sequence shown here is derived from an EMBL/GenBank/DDBJ whole genome shotgun (WGS) entry which is preliminary data.</text>
</comment>
<name>A0A1F5E933_9BACT</name>
<dbReference type="EMBL" id="MEZY01000030">
    <property type="protein sequence ID" value="OGD63820.1"/>
    <property type="molecule type" value="Genomic_DNA"/>
</dbReference>
<evidence type="ECO:0000259" key="7">
    <source>
        <dbReference type="Pfam" id="PF03772"/>
    </source>
</evidence>
<dbReference type="Proteomes" id="UP000178583">
    <property type="component" value="Unassembled WGS sequence"/>
</dbReference>
<evidence type="ECO:0000256" key="2">
    <source>
        <dbReference type="ARBA" id="ARBA00022475"/>
    </source>
</evidence>
<dbReference type="AlphaFoldDB" id="A0A1F5E933"/>
<feature type="transmembrane region" description="Helical" evidence="6">
    <location>
        <begin position="37"/>
        <end position="56"/>
    </location>
</feature>
<protein>
    <recommendedName>
        <fullName evidence="11">ComEC/Rec2-related protein domain-containing protein</fullName>
    </recommendedName>
</protein>
<accession>A0A1F5E933</accession>
<keyword evidence="2" id="KW-1003">Cell membrane</keyword>
<feature type="transmembrane region" description="Helical" evidence="6">
    <location>
        <begin position="450"/>
        <end position="469"/>
    </location>
</feature>
<dbReference type="STRING" id="1797472.A2215_02815"/>
<feature type="transmembrane region" description="Helical" evidence="6">
    <location>
        <begin position="355"/>
        <end position="376"/>
    </location>
</feature>
<feature type="domain" description="ComEC/Rec2-related protein" evidence="7">
    <location>
        <begin position="235"/>
        <end position="501"/>
    </location>
</feature>
<feature type="transmembrane region" description="Helical" evidence="6">
    <location>
        <begin position="62"/>
        <end position="80"/>
    </location>
</feature>
<feature type="transmembrane region" description="Helical" evidence="6">
    <location>
        <begin position="289"/>
        <end position="320"/>
    </location>
</feature>
<dbReference type="InterPro" id="IPR052159">
    <property type="entry name" value="Competence_DNA_uptake"/>
</dbReference>
<feature type="transmembrane region" description="Helical" evidence="6">
    <location>
        <begin position="256"/>
        <end position="277"/>
    </location>
</feature>
<keyword evidence="3 6" id="KW-0812">Transmembrane</keyword>
<evidence type="ECO:0000313" key="10">
    <source>
        <dbReference type="Proteomes" id="UP000178583"/>
    </source>
</evidence>
<evidence type="ECO:0000256" key="3">
    <source>
        <dbReference type="ARBA" id="ARBA00022692"/>
    </source>
</evidence>
<evidence type="ECO:0000256" key="4">
    <source>
        <dbReference type="ARBA" id="ARBA00022989"/>
    </source>
</evidence>
<evidence type="ECO:0000259" key="8">
    <source>
        <dbReference type="Pfam" id="PF13567"/>
    </source>
</evidence>
<evidence type="ECO:0000256" key="5">
    <source>
        <dbReference type="ARBA" id="ARBA00023136"/>
    </source>
</evidence>
<dbReference type="GO" id="GO:0005886">
    <property type="term" value="C:plasma membrane"/>
    <property type="evidence" value="ECO:0007669"/>
    <property type="project" value="UniProtKB-SubCell"/>
</dbReference>
<feature type="transmembrane region" description="Helical" evidence="6">
    <location>
        <begin position="12"/>
        <end position="30"/>
    </location>
</feature>
<evidence type="ECO:0008006" key="11">
    <source>
        <dbReference type="Google" id="ProtNLM"/>
    </source>
</evidence>
<dbReference type="InterPro" id="IPR025405">
    <property type="entry name" value="DUF4131"/>
</dbReference>
<dbReference type="Pfam" id="PF13567">
    <property type="entry name" value="DUF4131"/>
    <property type="match status" value="1"/>
</dbReference>
<feature type="transmembrane region" description="Helical" evidence="6">
    <location>
        <begin position="388"/>
        <end position="410"/>
    </location>
</feature>
<dbReference type="Pfam" id="PF03772">
    <property type="entry name" value="Competence"/>
    <property type="match status" value="1"/>
</dbReference>
<comment type="subcellular location">
    <subcellularLocation>
        <location evidence="1">Cell membrane</location>
        <topology evidence="1">Multi-pass membrane protein</topology>
    </subcellularLocation>
</comment>
<keyword evidence="5 6" id="KW-0472">Membrane</keyword>